<keyword evidence="2" id="KW-1185">Reference proteome</keyword>
<protein>
    <submittedName>
        <fullName evidence="1">Uncharacterized protein</fullName>
    </submittedName>
</protein>
<evidence type="ECO:0000313" key="1">
    <source>
        <dbReference type="EMBL" id="KII82775.1"/>
    </source>
</evidence>
<gene>
    <name evidence="1" type="ORF">PLICRDRAFT_181052</name>
</gene>
<organism evidence="1 2">
    <name type="scientific">Plicaturopsis crispa FD-325 SS-3</name>
    <dbReference type="NCBI Taxonomy" id="944288"/>
    <lineage>
        <taxon>Eukaryota</taxon>
        <taxon>Fungi</taxon>
        <taxon>Dikarya</taxon>
        <taxon>Basidiomycota</taxon>
        <taxon>Agaricomycotina</taxon>
        <taxon>Agaricomycetes</taxon>
        <taxon>Agaricomycetidae</taxon>
        <taxon>Amylocorticiales</taxon>
        <taxon>Amylocorticiaceae</taxon>
        <taxon>Plicatura</taxon>
        <taxon>Plicaturopsis crispa</taxon>
    </lineage>
</organism>
<dbReference type="OrthoDB" id="73076at2759"/>
<dbReference type="EMBL" id="KN832667">
    <property type="protein sequence ID" value="KII82775.1"/>
    <property type="molecule type" value="Genomic_DNA"/>
</dbReference>
<accession>A0A0C9SV39</accession>
<dbReference type="AlphaFoldDB" id="A0A0C9SV39"/>
<evidence type="ECO:0000313" key="2">
    <source>
        <dbReference type="Proteomes" id="UP000053263"/>
    </source>
</evidence>
<sequence length="100" mass="10893">MLDLILMMHKLTLLLDGDLRNRGSYQAKASAARSGYHHSWYDTEGIDYTVLVTFPSDDEINTEILPAAHEEAQQLLKVLGIVTPSPLSATATASGTNPSH</sequence>
<dbReference type="Proteomes" id="UP000053263">
    <property type="component" value="Unassembled WGS sequence"/>
</dbReference>
<proteinExistence type="predicted"/>
<name>A0A0C9SV39_PLICR</name>
<dbReference type="HOGENOM" id="CLU_2307204_0_0_1"/>
<reference evidence="1 2" key="1">
    <citation type="submission" date="2014-06" db="EMBL/GenBank/DDBJ databases">
        <title>Evolutionary Origins and Diversification of the Mycorrhizal Mutualists.</title>
        <authorList>
            <consortium name="DOE Joint Genome Institute"/>
            <consortium name="Mycorrhizal Genomics Consortium"/>
            <person name="Kohler A."/>
            <person name="Kuo A."/>
            <person name="Nagy L.G."/>
            <person name="Floudas D."/>
            <person name="Copeland A."/>
            <person name="Barry K.W."/>
            <person name="Cichocki N."/>
            <person name="Veneault-Fourrey C."/>
            <person name="LaButti K."/>
            <person name="Lindquist E.A."/>
            <person name="Lipzen A."/>
            <person name="Lundell T."/>
            <person name="Morin E."/>
            <person name="Murat C."/>
            <person name="Riley R."/>
            <person name="Ohm R."/>
            <person name="Sun H."/>
            <person name="Tunlid A."/>
            <person name="Henrissat B."/>
            <person name="Grigoriev I.V."/>
            <person name="Hibbett D.S."/>
            <person name="Martin F."/>
        </authorList>
    </citation>
    <scope>NUCLEOTIDE SEQUENCE [LARGE SCALE GENOMIC DNA]</scope>
    <source>
        <strain evidence="1 2">FD-325 SS-3</strain>
    </source>
</reference>